<reference evidence="3" key="1">
    <citation type="submission" date="2019-10" db="EMBL/GenBank/DDBJ databases">
        <authorList>
            <consortium name="Genoscope - CEA"/>
            <person name="William W."/>
        </authorList>
    </citation>
    <scope>NUCLEOTIDE SEQUENCE [LARGE SCALE GENOMIC DNA]</scope>
    <source>
        <strain evidence="3">BBR_PRJEB10994</strain>
    </source>
</reference>
<feature type="domain" description="Filamentous haemagglutinin FhaB/tRNA nuclease CdiA-like TPS" evidence="2">
    <location>
        <begin position="51"/>
        <end position="165"/>
    </location>
</feature>
<dbReference type="EMBL" id="CZCS02000135">
    <property type="protein sequence ID" value="VXD16186.1"/>
    <property type="molecule type" value="Genomic_DNA"/>
</dbReference>
<dbReference type="Gene3D" id="2.160.20.10">
    <property type="entry name" value="Single-stranded right-handed beta-helix, Pectin lyase-like"/>
    <property type="match status" value="1"/>
</dbReference>
<dbReference type="InterPro" id="IPR008638">
    <property type="entry name" value="FhaB/CdiA-like_TPS"/>
</dbReference>
<proteinExistence type="predicted"/>
<evidence type="ECO:0000256" key="1">
    <source>
        <dbReference type="SAM" id="MobiDB-lite"/>
    </source>
</evidence>
<dbReference type="Pfam" id="PF05860">
    <property type="entry name" value="TPS"/>
    <property type="match status" value="1"/>
</dbReference>
<organism evidence="3 4">
    <name type="scientific">Planktothrix paucivesiculata PCC 9631</name>
    <dbReference type="NCBI Taxonomy" id="671071"/>
    <lineage>
        <taxon>Bacteria</taxon>
        <taxon>Bacillati</taxon>
        <taxon>Cyanobacteriota</taxon>
        <taxon>Cyanophyceae</taxon>
        <taxon>Oscillatoriophycideae</taxon>
        <taxon>Oscillatoriales</taxon>
        <taxon>Microcoleaceae</taxon>
        <taxon>Planktothrix</taxon>
    </lineage>
</organism>
<evidence type="ECO:0000313" key="4">
    <source>
        <dbReference type="Proteomes" id="UP000182190"/>
    </source>
</evidence>
<feature type="region of interest" description="Disordered" evidence="1">
    <location>
        <begin position="1296"/>
        <end position="1344"/>
    </location>
</feature>
<dbReference type="Proteomes" id="UP000182190">
    <property type="component" value="Unassembled WGS sequence"/>
</dbReference>
<dbReference type="InterPro" id="IPR012334">
    <property type="entry name" value="Pectin_lyas_fold"/>
</dbReference>
<dbReference type="SUPFAM" id="SSF51126">
    <property type="entry name" value="Pectin lyase-like"/>
    <property type="match status" value="1"/>
</dbReference>
<accession>A0A7Z9BMX2</accession>
<gene>
    <name evidence="3" type="ORF">PL9631_220006</name>
</gene>
<name>A0A7Z9BMX2_9CYAN</name>
<evidence type="ECO:0000313" key="3">
    <source>
        <dbReference type="EMBL" id="VXD16186.1"/>
    </source>
</evidence>
<feature type="compositionally biased region" description="Polar residues" evidence="1">
    <location>
        <begin position="1296"/>
        <end position="1341"/>
    </location>
</feature>
<dbReference type="Pfam" id="PF12770">
    <property type="entry name" value="CHAT"/>
    <property type="match status" value="1"/>
</dbReference>
<sequence length="1774" mass="186841">MQPGRFVKLVFISLPLTGFWTVGMNGFSDFLSYTLKINLPINRVFAQSIVPEPNTTNTLTNSVNNRVDITGGQQSGDGRNLFHSFTQFNVPPGQIANFVSNNSIQNILSRVVGGQPSLIEGLIKVTGGNSNLFILNPSGIIFGPEARLDVPGSFTATTATGIGFNSGLFNSLGSNDYNSLSGETNSFLFSTSNPGNIVNYGELTVSQGQTLTLVGGNVINTGTLNAPAGQITIAAIEGNNLVRISQTGYLLNLEIETITPNYGNDKSVINPLDLPKLLTGSSEQNQASVVNVLSDGTVELSASNTRFPSQGGVALVSGFLDTRNTNFNSSSPNPPQVNIIGNDIQLFNAKVDVSAANGGGTVRIGSDDQENGLFPTASRTVINEQSIILADGLTDGNGGKIVIGANDLTQFLGNISAQGFSNSNSTQRLGGFATITSQNDLNIAGNINLKTTNLTPGTLLINAPEINIGNPEQNSANITLSDQTLENFAPTANVVIQAENSINIGNLTDNKLNFPTATGTLTFTADADQSGSGNFTMNSGNTLQTSGGSIVITGVNLITGDIITQGGNLDLTTTNNGAIRTENLSTSASTRGGNITLKSDRDIITNTLSTRAIANGTGGNLNLNALNRIQTNSINTSGSSKAGDITLSSSQGDIILEGNSYAIDATSSEGSGGNILINTPRTLSTSLIDTRGGETGGNIILNAELEVETKGLRTGTFDTVETGTGNIEITSDEINLTGEENSIQGQGQIRLQPATAAQDIEVAGQDHNSELTLNLTSGDLNRLENGFQEIIIGGNQGNGTIFLAGDIAFKDPIIIQSPRGMIASGTAFREQFYSLTGLDNASFKLSALENITVGNLITNGQNISLTSESGTVSTQQISTGNSASATIHLTGTEVNLLGGLNSVQSSGVVILQPSRSTQAMTLGGTENASSFDVSSGDLEALSNGFSQIRIGRGDSTNTLTLGGDFTVYDPINLQAQSIIGTGGITGVDNGSVALSAGSNILIGDISTRGGSIQITSSQGEIRTGSLQLLSENQKPENINLSALGNIETGEIRFVNQDNINQNSGVLLNNQDINLNSRNGGIRVNGQIFNSSTEGDQVAIELFASGNIITGDIKASRGINLNSSTGSIQSGNLNSVGIREGGNIFLFAGNRINTGRINASATEGKSGNISLNSSQDIDVIFLRAEAGSQGGDIGISTRGLFRATGVFNSRNQVNASISTVGGEKSGLIALQQGGDYCSTAECSNIPFTIGNPLLNGTAGAITDGNLVSILPATNSTSNPNQSTGETQAIVNQINSELQGTNPETPTSPIPSQADSTTPVLTEATSDSVLENTSDISSNSQEPLESLENPIIPLNTPTIPTDQIGSSSILSSLAQIDTFRGIEFSNYLGSDSKNTPITNQGIRKTLNEIYKLTGYKTSIIYVSSQSNQLELRLILPNGQPVFKSIPVPRETVLKTARTFSNQIRSPENLEDTRYKENGKQLYEWLIEPLVSQLEAEGINTLVFSMDTGLRTLPLAALYDGKQFLLERYSLGLIPSLSLTDTRYVNINKSRVLAMGASIFTDSNQPSLPAVPMELELIINQNTWKGKSFLNEDFTVNNLISQRSQNQFSIVHLATHGEFQTSGSDQSYIQFWDQKLRLNQLRNLKLNQPPVELLVLSACTTAVGDEKAELGFAGLAIQAGVKSALASLWYVSDAGTLGLMNTFYQALSTSPIKAEALRQAQLGMLQGKVRLEQGYLINETGTNTAKIPLPPEIASRGNVDLSHPFYWAGFTLIGSPW</sequence>
<comment type="caution">
    <text evidence="3">The sequence shown here is derived from an EMBL/GenBank/DDBJ whole genome shotgun (WGS) entry which is preliminary data.</text>
</comment>
<dbReference type="InterPro" id="IPR011050">
    <property type="entry name" value="Pectin_lyase_fold/virulence"/>
</dbReference>
<dbReference type="NCBIfam" id="TIGR01901">
    <property type="entry name" value="adhes_NPXG"/>
    <property type="match status" value="1"/>
</dbReference>
<keyword evidence="4" id="KW-1185">Reference proteome</keyword>
<dbReference type="RefSeq" id="WP_083616598.1">
    <property type="nucleotide sequence ID" value="NZ_LR734990.1"/>
</dbReference>
<evidence type="ECO:0000259" key="2">
    <source>
        <dbReference type="SMART" id="SM00912"/>
    </source>
</evidence>
<dbReference type="OrthoDB" id="433405at2"/>
<dbReference type="InterPro" id="IPR024983">
    <property type="entry name" value="CHAT_dom"/>
</dbReference>
<dbReference type="SMART" id="SM00912">
    <property type="entry name" value="Haemagg_act"/>
    <property type="match status" value="1"/>
</dbReference>
<protein>
    <recommendedName>
        <fullName evidence="2">Filamentous haemagglutinin FhaB/tRNA nuclease CdiA-like TPS domain-containing protein</fullName>
    </recommendedName>
</protein>